<dbReference type="CDD" id="cd13922">
    <property type="entry name" value="Azurin"/>
    <property type="match status" value="1"/>
</dbReference>
<dbReference type="Pfam" id="PF00127">
    <property type="entry name" value="Copper-bind"/>
    <property type="match status" value="1"/>
</dbReference>
<dbReference type="NCBIfam" id="TIGR02695">
    <property type="entry name" value="azurin"/>
    <property type="match status" value="1"/>
</dbReference>
<evidence type="ECO:0000256" key="5">
    <source>
        <dbReference type="SAM" id="MobiDB-lite"/>
    </source>
</evidence>
<keyword evidence="3" id="KW-0249">Electron transport</keyword>
<dbReference type="InterPro" id="IPR014068">
    <property type="entry name" value="Azurin"/>
</dbReference>
<organism evidence="7 8">
    <name type="scientific">Solilutibacter silvestris</name>
    <dbReference type="NCBI Taxonomy" id="1645665"/>
    <lineage>
        <taxon>Bacteria</taxon>
        <taxon>Pseudomonadati</taxon>
        <taxon>Pseudomonadota</taxon>
        <taxon>Gammaproteobacteria</taxon>
        <taxon>Lysobacterales</taxon>
        <taxon>Lysobacteraceae</taxon>
        <taxon>Solilutibacter</taxon>
    </lineage>
</organism>
<dbReference type="OrthoDB" id="9814063at2"/>
<proteinExistence type="predicted"/>
<name>A0A2K1PZL4_9GAMM</name>
<dbReference type="PROSITE" id="PS51257">
    <property type="entry name" value="PROKAR_LIPOPROTEIN"/>
    <property type="match status" value="1"/>
</dbReference>
<evidence type="ECO:0000259" key="6">
    <source>
        <dbReference type="Pfam" id="PF00127"/>
    </source>
</evidence>
<dbReference type="InterPro" id="IPR000923">
    <property type="entry name" value="BlueCu_1"/>
</dbReference>
<dbReference type="InterPro" id="IPR008972">
    <property type="entry name" value="Cupredoxin"/>
</dbReference>
<dbReference type="SUPFAM" id="SSF49503">
    <property type="entry name" value="Cupredoxins"/>
    <property type="match status" value="1"/>
</dbReference>
<accession>A0A2K1PZL4</accession>
<reference evidence="7 8" key="1">
    <citation type="submission" date="2017-08" db="EMBL/GenBank/DDBJ databases">
        <title>Lysobacter sylvestris genome.</title>
        <authorList>
            <person name="Zhang D.-C."/>
            <person name="Albuquerque L."/>
            <person name="Franca L."/>
            <person name="Froufe H.J.C."/>
            <person name="Barroso C."/>
            <person name="Egas C."/>
            <person name="Da Costa M."/>
            <person name="Margesin R."/>
        </authorList>
    </citation>
    <scope>NUCLEOTIDE SEQUENCE [LARGE SCALE GENOMIC DNA]</scope>
    <source>
        <strain evidence="7 8">AM20-91</strain>
    </source>
</reference>
<evidence type="ECO:0000256" key="1">
    <source>
        <dbReference type="ARBA" id="ARBA00022448"/>
    </source>
</evidence>
<feature type="domain" description="Blue (type 1) copper" evidence="6">
    <location>
        <begin position="88"/>
        <end position="204"/>
    </location>
</feature>
<evidence type="ECO:0000256" key="4">
    <source>
        <dbReference type="ARBA" id="ARBA00023008"/>
    </source>
</evidence>
<dbReference type="AlphaFoldDB" id="A0A2K1PZL4"/>
<dbReference type="EMBL" id="NPZB01000002">
    <property type="protein sequence ID" value="PNS08231.1"/>
    <property type="molecule type" value="Genomic_DNA"/>
</dbReference>
<feature type="region of interest" description="Disordered" evidence="5">
    <location>
        <begin position="21"/>
        <end position="55"/>
    </location>
</feature>
<keyword evidence="2" id="KW-0479">Metal-binding</keyword>
<keyword evidence="8" id="KW-1185">Reference proteome</keyword>
<evidence type="ECO:0000313" key="7">
    <source>
        <dbReference type="EMBL" id="PNS08231.1"/>
    </source>
</evidence>
<dbReference type="RefSeq" id="WP_103075842.1">
    <property type="nucleotide sequence ID" value="NZ_NPZB01000002.1"/>
</dbReference>
<dbReference type="PROSITE" id="PS00196">
    <property type="entry name" value="COPPER_BLUE"/>
    <property type="match status" value="1"/>
</dbReference>
<dbReference type="PANTHER" id="PTHR38439:SF2">
    <property type="entry name" value="OUTER MEMBRANE PROTEIN H.8"/>
    <property type="match status" value="1"/>
</dbReference>
<evidence type="ECO:0000313" key="8">
    <source>
        <dbReference type="Proteomes" id="UP000236220"/>
    </source>
</evidence>
<protein>
    <submittedName>
        <fullName evidence="7">Azurin</fullName>
    </submittedName>
</protein>
<comment type="caution">
    <text evidence="7">The sequence shown here is derived from an EMBL/GenBank/DDBJ whole genome shotgun (WGS) entry which is preliminary data.</text>
</comment>
<dbReference type="InterPro" id="IPR050845">
    <property type="entry name" value="Cu-binding_ET"/>
</dbReference>
<evidence type="ECO:0000256" key="3">
    <source>
        <dbReference type="ARBA" id="ARBA00022982"/>
    </source>
</evidence>
<dbReference type="InterPro" id="IPR028871">
    <property type="entry name" value="BlueCu_1_BS"/>
</dbReference>
<keyword evidence="4" id="KW-0186">Copper</keyword>
<dbReference type="Gene3D" id="2.60.40.420">
    <property type="entry name" value="Cupredoxins - blue copper proteins"/>
    <property type="match status" value="1"/>
</dbReference>
<keyword evidence="1" id="KW-0813">Transport</keyword>
<sequence>MKRQTWAIACCLVLAACQQRQSPPAQSQPAASAKPSVELPNTPEPPPKPGAEATPEAVLAAKEVPVEQVAPAQPLLPPGDCSFTLHAGDAPAWDAANIDVPNACETFTIKLEHTGKMPRWIMGHNVIVAKMDDMNGVERAGIGAGPYRSYVEPSDKRVVARSKLAGGGESVSATFPVARLHAGHFAYFCTFPGHFKAMHGTLTLH</sequence>
<gene>
    <name evidence="7" type="ORF">Lysil_2407</name>
</gene>
<dbReference type="PANTHER" id="PTHR38439">
    <property type="entry name" value="AURACYANIN-B"/>
    <property type="match status" value="1"/>
</dbReference>
<dbReference type="GO" id="GO:0009055">
    <property type="term" value="F:electron transfer activity"/>
    <property type="evidence" value="ECO:0007669"/>
    <property type="project" value="InterPro"/>
</dbReference>
<dbReference type="GO" id="GO:0005507">
    <property type="term" value="F:copper ion binding"/>
    <property type="evidence" value="ECO:0007669"/>
    <property type="project" value="InterPro"/>
</dbReference>
<dbReference type="Proteomes" id="UP000236220">
    <property type="component" value="Unassembled WGS sequence"/>
</dbReference>
<feature type="compositionally biased region" description="Low complexity" evidence="5">
    <location>
        <begin position="21"/>
        <end position="36"/>
    </location>
</feature>
<evidence type="ECO:0000256" key="2">
    <source>
        <dbReference type="ARBA" id="ARBA00022723"/>
    </source>
</evidence>